<organism evidence="3 4">
    <name type="scientific">Nocardiopsis exhalans</name>
    <dbReference type="NCBI Taxonomy" id="163604"/>
    <lineage>
        <taxon>Bacteria</taxon>
        <taxon>Bacillati</taxon>
        <taxon>Actinomycetota</taxon>
        <taxon>Actinomycetes</taxon>
        <taxon>Streptosporangiales</taxon>
        <taxon>Nocardiopsidaceae</taxon>
        <taxon>Nocardiopsis</taxon>
    </lineage>
</organism>
<evidence type="ECO:0000256" key="1">
    <source>
        <dbReference type="SAM" id="MobiDB-lite"/>
    </source>
</evidence>
<dbReference type="InterPro" id="IPR050281">
    <property type="entry name" value="Flavin_monoamine_oxidase"/>
</dbReference>
<feature type="domain" description="Amine oxidase" evidence="2">
    <location>
        <begin position="3"/>
        <end position="77"/>
    </location>
</feature>
<dbReference type="SUPFAM" id="SSF51905">
    <property type="entry name" value="FAD/NAD(P)-binding domain"/>
    <property type="match status" value="2"/>
</dbReference>
<dbReference type="Gene3D" id="3.50.50.60">
    <property type="entry name" value="FAD/NAD(P)-binding domain"/>
    <property type="match status" value="2"/>
</dbReference>
<proteinExistence type="predicted"/>
<dbReference type="EMBL" id="CP099837">
    <property type="protein sequence ID" value="USY21654.1"/>
    <property type="molecule type" value="Genomic_DNA"/>
</dbReference>
<dbReference type="Pfam" id="PF13450">
    <property type="entry name" value="NAD_binding_8"/>
    <property type="match status" value="1"/>
</dbReference>
<gene>
    <name evidence="3" type="ORF">NE857_08640</name>
</gene>
<reference evidence="3" key="1">
    <citation type="submission" date="2022-06" db="EMBL/GenBank/DDBJ databases">
        <authorList>
            <person name="Ping M."/>
        </authorList>
    </citation>
    <scope>NUCLEOTIDE SEQUENCE</scope>
    <source>
        <strain evidence="3">JCM11759T</strain>
    </source>
</reference>
<dbReference type="Pfam" id="PF01593">
    <property type="entry name" value="Amino_oxidase"/>
    <property type="match status" value="2"/>
</dbReference>
<feature type="domain" description="Amine oxidase" evidence="2">
    <location>
        <begin position="166"/>
        <end position="404"/>
    </location>
</feature>
<dbReference type="PANTHER" id="PTHR10742">
    <property type="entry name" value="FLAVIN MONOAMINE OXIDASE"/>
    <property type="match status" value="1"/>
</dbReference>
<accession>A0ABY5DE61</accession>
<protein>
    <submittedName>
        <fullName evidence="3">FAD-dependent oxidoreductase</fullName>
    </submittedName>
</protein>
<evidence type="ECO:0000313" key="4">
    <source>
        <dbReference type="Proteomes" id="UP001055940"/>
    </source>
</evidence>
<keyword evidence="4" id="KW-1185">Reference proteome</keyword>
<feature type="region of interest" description="Disordered" evidence="1">
    <location>
        <begin position="183"/>
        <end position="203"/>
    </location>
</feature>
<dbReference type="InterPro" id="IPR036188">
    <property type="entry name" value="FAD/NAD-bd_sf"/>
</dbReference>
<dbReference type="InterPro" id="IPR002937">
    <property type="entry name" value="Amino_oxidase"/>
</dbReference>
<dbReference type="PRINTS" id="PR00419">
    <property type="entry name" value="ADXRDTASE"/>
</dbReference>
<evidence type="ECO:0000259" key="2">
    <source>
        <dbReference type="Pfam" id="PF01593"/>
    </source>
</evidence>
<evidence type="ECO:0000313" key="3">
    <source>
        <dbReference type="EMBL" id="USY21654.1"/>
    </source>
</evidence>
<dbReference type="SUPFAM" id="SSF54373">
    <property type="entry name" value="FAD-linked reductases, C-terminal domain"/>
    <property type="match status" value="2"/>
</dbReference>
<dbReference type="RefSeq" id="WP_254420503.1">
    <property type="nucleotide sequence ID" value="NZ_BAAAJB010000073.1"/>
</dbReference>
<dbReference type="Proteomes" id="UP001055940">
    <property type="component" value="Chromosome"/>
</dbReference>
<dbReference type="Gene3D" id="3.90.660.10">
    <property type="match status" value="2"/>
</dbReference>
<sequence>MLPQPSRFLRTSWSRDPFALGSYSYLPPNPLGAHVRTHLAESVGGRVHFAGEATSAQAPATTTGALLSGRRAAREILETAREGQSVTVVGAGFAGLACARKLVKAGLRVTVLEARERVGGRAWTTWVDGMPADLGASWIHGHKGNKMTKVLRRSGGRALPFDYDNAAGRDRAALRELGRLTKDMDDRPDADTAPISAVLPPDPSPALRSAANMVYAQEYGAEPHQLSITADEEGVGGRGGDLLLPDGYDRLVEQVRDGLPVRTGAVVTGVGYDTEGTVVRLRDGEEVPGDHCVVTLPLGVLKSGSVTFTPELPEEKLAAVDTLGMGLLDKLWLWFPEVFWAADADVIEWSDPEDPGLWSYWVNGYKAFGRPVLLGFNGGHQAHRVAELTDEQAVDSAMSALRRMRA</sequence>
<dbReference type="PANTHER" id="PTHR10742:SF410">
    <property type="entry name" value="LYSINE-SPECIFIC HISTONE DEMETHYLASE 2"/>
    <property type="match status" value="1"/>
</dbReference>
<name>A0ABY5DE61_9ACTN</name>